<dbReference type="EMBL" id="LXJU01000003">
    <property type="protein sequence ID" value="OGE56256.1"/>
    <property type="molecule type" value="Genomic_DNA"/>
</dbReference>
<protein>
    <submittedName>
        <fullName evidence="1">Uncharacterized protein</fullName>
    </submittedName>
</protein>
<keyword evidence="2" id="KW-1185">Reference proteome</keyword>
<gene>
    <name evidence="1" type="ORF">PENARI_c003G04822</name>
</gene>
<dbReference type="RefSeq" id="XP_022491684.1">
    <property type="nucleotide sequence ID" value="XM_022628334.1"/>
</dbReference>
<proteinExistence type="predicted"/>
<organism evidence="1 2">
    <name type="scientific">Penicillium arizonense</name>
    <dbReference type="NCBI Taxonomy" id="1835702"/>
    <lineage>
        <taxon>Eukaryota</taxon>
        <taxon>Fungi</taxon>
        <taxon>Dikarya</taxon>
        <taxon>Ascomycota</taxon>
        <taxon>Pezizomycotina</taxon>
        <taxon>Eurotiomycetes</taxon>
        <taxon>Eurotiomycetidae</taxon>
        <taxon>Eurotiales</taxon>
        <taxon>Aspergillaceae</taxon>
        <taxon>Penicillium</taxon>
    </lineage>
</organism>
<dbReference type="Proteomes" id="UP000177622">
    <property type="component" value="Unassembled WGS sequence"/>
</dbReference>
<sequence length="573" mass="64365">MKPAITRYLNGELHAYQVPSTVDEPLGPVATYRIEPEDEDVQSHAAAPDLNRAVFTTCNKAICIGQDGGMLWRYEFEPHTTQDFPRTACIFSLDGTWVWLYRPDAMTSRGPDLLVVLRADTGEVVARAELDSVGQGAELVQHPDGRHVMLDVGEGQDGVKLFLAALTDGGIDLRSYGWDDQVLVDIAPGGWFFMTIDDCRSDVAFRAFPSGEVVLHLPITAFGYEDDDSLMDWNGGFLSPYIAVVTITGELDNKSWHHHYKVNLRTGKPLDRFEAHSRDSYDLKTLGDGTWIVSDLDAKHFKSKGKTASVTAVLQFANRALSKGSPPVGTGSPTEAWKWNSGDYKTKEWVPQGITSSADALEKGTWNEHEAWINGIRAFDLDNIWEVEIADGFGKTKDGKGYSADGYRYVLPQIRWYKWTPGDSSPFRFSWISLDRSDSPDTLMVGEFVREGENFKDDKTPVPIRYVKFELDATTRQLRTNDKGISTATWAHCVDIAGVQGGVSHDSEFYISSSNGRAPKAVDLFTWEQGETAKEHKWWFMAGNEDLSFNSVRKEYYTVTEYDEWRYILAYKV</sequence>
<evidence type="ECO:0000313" key="1">
    <source>
        <dbReference type="EMBL" id="OGE56256.1"/>
    </source>
</evidence>
<accession>A0A1F5LT37</accession>
<evidence type="ECO:0000313" key="2">
    <source>
        <dbReference type="Proteomes" id="UP000177622"/>
    </source>
</evidence>
<dbReference type="AlphaFoldDB" id="A0A1F5LT37"/>
<reference evidence="1 2" key="1">
    <citation type="journal article" date="2016" name="Sci. Rep.">
        <title>Penicillium arizonense, a new, genome sequenced fungal species, reveals a high chemical diversity in secreted metabolites.</title>
        <authorList>
            <person name="Grijseels S."/>
            <person name="Nielsen J.C."/>
            <person name="Randelovic M."/>
            <person name="Nielsen J."/>
            <person name="Nielsen K.F."/>
            <person name="Workman M."/>
            <person name="Frisvad J.C."/>
        </authorList>
    </citation>
    <scope>NUCLEOTIDE SEQUENCE [LARGE SCALE GENOMIC DNA]</scope>
    <source>
        <strain evidence="1 2">CBS 141311</strain>
    </source>
</reference>
<dbReference type="STRING" id="1835702.A0A1F5LT37"/>
<dbReference type="InterPro" id="IPR011047">
    <property type="entry name" value="Quinoprotein_ADH-like_sf"/>
</dbReference>
<dbReference type="GeneID" id="34573068"/>
<dbReference type="SUPFAM" id="SSF50998">
    <property type="entry name" value="Quinoprotein alcohol dehydrogenase-like"/>
    <property type="match status" value="1"/>
</dbReference>
<comment type="caution">
    <text evidence="1">The sequence shown here is derived from an EMBL/GenBank/DDBJ whole genome shotgun (WGS) entry which is preliminary data.</text>
</comment>
<name>A0A1F5LT37_PENAI</name>
<dbReference type="OrthoDB" id="4965730at2759"/>